<keyword evidence="1" id="KW-0472">Membrane</keyword>
<evidence type="ECO:0000256" key="1">
    <source>
        <dbReference type="SAM" id="Phobius"/>
    </source>
</evidence>
<accession>A0A174ANA3</accession>
<dbReference type="NCBIfam" id="TIGR02896">
    <property type="entry name" value="spore_III_AF"/>
    <property type="match status" value="1"/>
</dbReference>
<feature type="transmembrane region" description="Helical" evidence="1">
    <location>
        <begin position="6"/>
        <end position="24"/>
    </location>
</feature>
<dbReference type="EMBL" id="CYZV01000008">
    <property type="protein sequence ID" value="CUN88955.1"/>
    <property type="molecule type" value="Genomic_DNA"/>
</dbReference>
<protein>
    <submittedName>
        <fullName evidence="2">Stage III sporulation protein AF</fullName>
    </submittedName>
</protein>
<dbReference type="Proteomes" id="UP000095558">
    <property type="component" value="Unassembled WGS sequence"/>
</dbReference>
<dbReference type="InterPro" id="IPR014245">
    <property type="entry name" value="Spore_III_AF"/>
</dbReference>
<gene>
    <name evidence="2" type="primary">spoIIIAE2</name>
    <name evidence="2" type="ORF">ERS852470_00948</name>
</gene>
<reference evidence="2 3" key="1">
    <citation type="submission" date="2015-09" db="EMBL/GenBank/DDBJ databases">
        <authorList>
            <consortium name="Pathogen Informatics"/>
        </authorList>
    </citation>
    <scope>NUCLEOTIDE SEQUENCE [LARGE SCALE GENOMIC DNA]</scope>
    <source>
        <strain evidence="2 3">2789STDY5834855</strain>
    </source>
</reference>
<dbReference type="OrthoDB" id="2375554at2"/>
<proteinExistence type="predicted"/>
<keyword evidence="1" id="KW-0812">Transmembrane</keyword>
<dbReference type="GeneID" id="83011445"/>
<evidence type="ECO:0000313" key="2">
    <source>
        <dbReference type="EMBL" id="CUN88955.1"/>
    </source>
</evidence>
<dbReference type="AlphaFoldDB" id="A0A174ANA3"/>
<name>A0A174ANA3_9CLOT</name>
<dbReference type="Pfam" id="PF09581">
    <property type="entry name" value="Spore_III_AF"/>
    <property type="match status" value="1"/>
</dbReference>
<evidence type="ECO:0000313" key="3">
    <source>
        <dbReference type="Proteomes" id="UP000095558"/>
    </source>
</evidence>
<keyword evidence="1" id="KW-1133">Transmembrane helix</keyword>
<organism evidence="2 3">
    <name type="scientific">Clostridium disporicum</name>
    <dbReference type="NCBI Taxonomy" id="84024"/>
    <lineage>
        <taxon>Bacteria</taxon>
        <taxon>Bacillati</taxon>
        <taxon>Bacillota</taxon>
        <taxon>Clostridia</taxon>
        <taxon>Eubacteriales</taxon>
        <taxon>Clostridiaceae</taxon>
        <taxon>Clostridium</taxon>
    </lineage>
</organism>
<dbReference type="RefSeq" id="WP_042396745.1">
    <property type="nucleotide sequence ID" value="NZ_CYZV01000008.1"/>
</dbReference>
<feature type="transmembrane region" description="Helical" evidence="1">
    <location>
        <begin position="36"/>
        <end position="54"/>
    </location>
</feature>
<sequence>MEYLNNFVITLVATIIFMTAVEIIAPDNSMKKYIKFVLGLILISVMINPIIKFFTGGEQEVVKIIKNYENMLTQGMTSESTSEDISETQKESFKKNLNSNCDSMLKEEFSDMDFKSNVECTINLEDMTYSIDGLEVGVKESGIKIVDKIKININDESEETVSNEENIENEEEIKKYLSEVFKIPVEKIKLYSMGG</sequence>